<dbReference type="EMBL" id="VSSQ01002956">
    <property type="protein sequence ID" value="MPM18298.1"/>
    <property type="molecule type" value="Genomic_DNA"/>
</dbReference>
<dbReference type="AlphaFoldDB" id="A0A644XRA0"/>
<evidence type="ECO:0000313" key="1">
    <source>
        <dbReference type="EMBL" id="MPM18298.1"/>
    </source>
</evidence>
<comment type="caution">
    <text evidence="1">The sequence shown here is derived from an EMBL/GenBank/DDBJ whole genome shotgun (WGS) entry which is preliminary data.</text>
</comment>
<proteinExistence type="predicted"/>
<reference evidence="1" key="1">
    <citation type="submission" date="2019-08" db="EMBL/GenBank/DDBJ databases">
        <authorList>
            <person name="Kucharzyk K."/>
            <person name="Murdoch R.W."/>
            <person name="Higgins S."/>
            <person name="Loffler F."/>
        </authorList>
    </citation>
    <scope>NUCLEOTIDE SEQUENCE</scope>
</reference>
<gene>
    <name evidence="1" type="ORF">SDC9_64704</name>
</gene>
<protein>
    <submittedName>
        <fullName evidence="1">Uncharacterized protein</fullName>
    </submittedName>
</protein>
<accession>A0A644XRA0</accession>
<name>A0A644XRA0_9ZZZZ</name>
<sequence length="116" mass="13657">MIALVVEVQHITERHEIERELACKAPLGLHAVLTQRVQRGFRNGRERTRRSADRNGRLNFIKTVRDFAFQLFQGFVERQFTMRFVDRAPRFGYVFERKRGGVHAPRAVGQVMRFVD</sequence>
<organism evidence="1">
    <name type="scientific">bioreactor metagenome</name>
    <dbReference type="NCBI Taxonomy" id="1076179"/>
    <lineage>
        <taxon>unclassified sequences</taxon>
        <taxon>metagenomes</taxon>
        <taxon>ecological metagenomes</taxon>
    </lineage>
</organism>